<gene>
    <name evidence="10" type="ORF">PPROV_000605700</name>
</gene>
<feature type="region of interest" description="Disordered" evidence="8">
    <location>
        <begin position="1"/>
        <end position="23"/>
    </location>
</feature>
<dbReference type="Pfam" id="PF00501">
    <property type="entry name" value="AMP-binding"/>
    <property type="match status" value="1"/>
</dbReference>
<dbReference type="InterPro" id="IPR042099">
    <property type="entry name" value="ANL_N_sf"/>
</dbReference>
<dbReference type="Proteomes" id="UP000660262">
    <property type="component" value="Unassembled WGS sequence"/>
</dbReference>
<organism evidence="10 11">
    <name type="scientific">Pycnococcus provasolii</name>
    <dbReference type="NCBI Taxonomy" id="41880"/>
    <lineage>
        <taxon>Eukaryota</taxon>
        <taxon>Viridiplantae</taxon>
        <taxon>Chlorophyta</taxon>
        <taxon>Pseudoscourfieldiophyceae</taxon>
        <taxon>Pseudoscourfieldiales</taxon>
        <taxon>Pycnococcaceae</taxon>
        <taxon>Pycnococcus</taxon>
    </lineage>
</organism>
<keyword evidence="7" id="KW-0443">Lipid metabolism</keyword>
<dbReference type="Gene3D" id="3.40.50.12780">
    <property type="entry name" value="N-terminal domain of ligase-like"/>
    <property type="match status" value="1"/>
</dbReference>
<dbReference type="PROSITE" id="PS00455">
    <property type="entry name" value="AMP_BINDING"/>
    <property type="match status" value="1"/>
</dbReference>
<reference evidence="10" key="1">
    <citation type="submission" date="2020-10" db="EMBL/GenBank/DDBJ databases">
        <title>Unveiling of a novel bifunctional photoreceptor, Dualchrome1, isolated from a cosmopolitan green alga.</title>
        <authorList>
            <person name="Suzuki S."/>
            <person name="Kawachi M."/>
        </authorList>
    </citation>
    <scope>NUCLEOTIDE SEQUENCE</scope>
    <source>
        <strain evidence="10">NIES 2893</strain>
    </source>
</reference>
<dbReference type="PANTHER" id="PTHR43272:SF3">
    <property type="entry name" value="LONG CHAIN ACYL-COA SYNTHETASE 4"/>
    <property type="match status" value="1"/>
</dbReference>
<dbReference type="GO" id="GO:0004467">
    <property type="term" value="F:long-chain fatty acid-CoA ligase activity"/>
    <property type="evidence" value="ECO:0007669"/>
    <property type="project" value="UniProtKB-EC"/>
</dbReference>
<dbReference type="SUPFAM" id="SSF56801">
    <property type="entry name" value="Acetyl-CoA synthetase-like"/>
    <property type="match status" value="1"/>
</dbReference>
<dbReference type="InterPro" id="IPR020845">
    <property type="entry name" value="AMP-binding_CS"/>
</dbReference>
<keyword evidence="2 7" id="KW-0436">Ligase</keyword>
<comment type="similarity">
    <text evidence="1 7">Belongs to the ATP-dependent AMP-binding enzyme family.</text>
</comment>
<dbReference type="InterPro" id="IPR045311">
    <property type="entry name" value="LC-FACS_euk"/>
</dbReference>
<feature type="domain" description="AMP-dependent synthetase/ligase" evidence="9">
    <location>
        <begin position="49"/>
        <end position="475"/>
    </location>
</feature>
<evidence type="ECO:0000256" key="5">
    <source>
        <dbReference type="ARBA" id="ARBA00022840"/>
    </source>
</evidence>
<evidence type="ECO:0000256" key="1">
    <source>
        <dbReference type="ARBA" id="ARBA00006432"/>
    </source>
</evidence>
<accession>A0A830HIX8</accession>
<evidence type="ECO:0000256" key="4">
    <source>
        <dbReference type="ARBA" id="ARBA00022832"/>
    </source>
</evidence>
<evidence type="ECO:0000256" key="7">
    <source>
        <dbReference type="RuleBase" id="RU369030"/>
    </source>
</evidence>
<comment type="function">
    <text evidence="7">Catalyzes the conversion of long-chain fatty acids to their active form acyl-CoAs for both synthesis of cellular lipids, and degradation via beta-oxidation.</text>
</comment>
<protein>
    <recommendedName>
        <fullName evidence="6 7">Long-chain-fatty-acid--CoA ligase</fullName>
        <ecNumber evidence="6 7">6.2.1.3</ecNumber>
    </recommendedName>
</protein>
<dbReference type="GO" id="GO:0005524">
    <property type="term" value="F:ATP binding"/>
    <property type="evidence" value="ECO:0007669"/>
    <property type="project" value="UniProtKB-KW"/>
</dbReference>
<dbReference type="EMBL" id="BNJQ01000016">
    <property type="protein sequence ID" value="GHP07316.1"/>
    <property type="molecule type" value="Genomic_DNA"/>
</dbReference>
<evidence type="ECO:0000259" key="9">
    <source>
        <dbReference type="Pfam" id="PF00501"/>
    </source>
</evidence>
<keyword evidence="5 7" id="KW-0067">ATP-binding</keyword>
<dbReference type="PANTHER" id="PTHR43272">
    <property type="entry name" value="LONG-CHAIN-FATTY-ACID--COA LIGASE"/>
    <property type="match status" value="1"/>
</dbReference>
<sequence>MVKQSLVITAPPRPQSSSLPSASATYRNSSAASGMTTPAFDSLYHMFRASVSKFPQNKCLGYRPTINGVSGDYAWLTYSEVGDRSEKIASAMKKAANLAKGDRVGVYGPNCPQWMIAMQACNRMGYPCVPLYDTLGANAIEYIMNHADVKAAVVAADKLKVFLSAKSNNLKVVVYWGEAKDIPAAPAGVTLYSWDDFMQLGSANPVDADPPSGTDLCTVMYTSGTTGDPKGVMIKHESVLVTTAAVEQNMKDVWEPMTSEDCFLSYLPLAHIFDRVVEEMFLGMGGSIGYWRGDIKLMLEDIAALRPTMFIGVPRVFERIYSRAMEKVNASFVKKFLFNWATSTKLKALNSGKSAAAATPLFDKIVFATSKKALGGRVRVIISGAAPLSRHIEDFLRCAMCCPVVQGYGLTESTAASFIAPPDQSEYVGSVGMPMTTIELKVESVPDMNYDACPANGNPKGEVCIRGTPLFQGYFKQEEMTAEVVDADGFFHTGDVGEIDLKNNTLKIIDRKKNIFKLSQGEYVAVEKVEEIFSKTPGIDMLWVYGNSFEATLVCVVVPNEDALMSWAKGKVSGDFKTVCASDEARKYVLGNMTAAGKEGKLKGFEMVKHVLLEPVPFDMDRDMLTPTFKKKRPQLLKYYQKEIDAMYVELKKKEAARNQA</sequence>
<dbReference type="GO" id="GO:0005783">
    <property type="term" value="C:endoplasmic reticulum"/>
    <property type="evidence" value="ECO:0007669"/>
    <property type="project" value="TreeGrafter"/>
</dbReference>
<dbReference type="OrthoDB" id="1700726at2759"/>
<evidence type="ECO:0000313" key="11">
    <source>
        <dbReference type="Proteomes" id="UP000660262"/>
    </source>
</evidence>
<evidence type="ECO:0000256" key="6">
    <source>
        <dbReference type="ARBA" id="ARBA00026121"/>
    </source>
</evidence>
<comment type="catalytic activity">
    <reaction evidence="7">
        <text>a long-chain fatty acid + ATP + CoA = a long-chain fatty acyl-CoA + AMP + diphosphate</text>
        <dbReference type="Rhea" id="RHEA:15421"/>
        <dbReference type="ChEBI" id="CHEBI:30616"/>
        <dbReference type="ChEBI" id="CHEBI:33019"/>
        <dbReference type="ChEBI" id="CHEBI:57287"/>
        <dbReference type="ChEBI" id="CHEBI:57560"/>
        <dbReference type="ChEBI" id="CHEBI:83139"/>
        <dbReference type="ChEBI" id="CHEBI:456215"/>
        <dbReference type="EC" id="6.2.1.3"/>
    </reaction>
</comment>
<name>A0A830HIX8_9CHLO</name>
<dbReference type="EC" id="6.2.1.3" evidence="6 7"/>
<dbReference type="InterPro" id="IPR000873">
    <property type="entry name" value="AMP-dep_synth/lig_dom"/>
</dbReference>
<keyword evidence="3 7" id="KW-0547">Nucleotide-binding</keyword>
<dbReference type="CDD" id="cd05927">
    <property type="entry name" value="LC-FACS_euk"/>
    <property type="match status" value="1"/>
</dbReference>
<comment type="caution">
    <text evidence="10">The sequence shown here is derived from an EMBL/GenBank/DDBJ whole genome shotgun (WGS) entry which is preliminary data.</text>
</comment>
<evidence type="ECO:0000256" key="3">
    <source>
        <dbReference type="ARBA" id="ARBA00022741"/>
    </source>
</evidence>
<dbReference type="GO" id="GO:0016020">
    <property type="term" value="C:membrane"/>
    <property type="evidence" value="ECO:0007669"/>
    <property type="project" value="TreeGrafter"/>
</dbReference>
<dbReference type="AlphaFoldDB" id="A0A830HIX8"/>
<evidence type="ECO:0000256" key="8">
    <source>
        <dbReference type="SAM" id="MobiDB-lite"/>
    </source>
</evidence>
<keyword evidence="4 7" id="KW-0276">Fatty acid metabolism</keyword>
<evidence type="ECO:0000313" key="10">
    <source>
        <dbReference type="EMBL" id="GHP07316.1"/>
    </source>
</evidence>
<keyword evidence="11" id="KW-1185">Reference proteome</keyword>
<evidence type="ECO:0000256" key="2">
    <source>
        <dbReference type="ARBA" id="ARBA00022598"/>
    </source>
</evidence>
<proteinExistence type="inferred from homology"/>